<protein>
    <submittedName>
        <fullName evidence="2">Uncharacterized protein</fullName>
    </submittedName>
</protein>
<accession>A0AAN8ZZA5</accession>
<organism evidence="2 3">
    <name type="scientific">Halocaridina rubra</name>
    <name type="common">Hawaiian red shrimp</name>
    <dbReference type="NCBI Taxonomy" id="373956"/>
    <lineage>
        <taxon>Eukaryota</taxon>
        <taxon>Metazoa</taxon>
        <taxon>Ecdysozoa</taxon>
        <taxon>Arthropoda</taxon>
        <taxon>Crustacea</taxon>
        <taxon>Multicrustacea</taxon>
        <taxon>Malacostraca</taxon>
        <taxon>Eumalacostraca</taxon>
        <taxon>Eucarida</taxon>
        <taxon>Decapoda</taxon>
        <taxon>Pleocyemata</taxon>
        <taxon>Caridea</taxon>
        <taxon>Atyoidea</taxon>
        <taxon>Atyidae</taxon>
        <taxon>Halocaridina</taxon>
    </lineage>
</organism>
<comment type="caution">
    <text evidence="2">The sequence shown here is derived from an EMBL/GenBank/DDBJ whole genome shotgun (WGS) entry which is preliminary data.</text>
</comment>
<gene>
    <name evidence="2" type="ORF">SK128_008593</name>
</gene>
<evidence type="ECO:0000313" key="3">
    <source>
        <dbReference type="Proteomes" id="UP001381693"/>
    </source>
</evidence>
<feature type="transmembrane region" description="Helical" evidence="1">
    <location>
        <begin position="15"/>
        <end position="38"/>
    </location>
</feature>
<keyword evidence="1" id="KW-1133">Transmembrane helix</keyword>
<dbReference type="EMBL" id="JAXCGZ010016823">
    <property type="protein sequence ID" value="KAK7069353.1"/>
    <property type="molecule type" value="Genomic_DNA"/>
</dbReference>
<evidence type="ECO:0000256" key="1">
    <source>
        <dbReference type="SAM" id="Phobius"/>
    </source>
</evidence>
<evidence type="ECO:0000313" key="2">
    <source>
        <dbReference type="EMBL" id="KAK7069353.1"/>
    </source>
</evidence>
<proteinExistence type="predicted"/>
<reference evidence="2 3" key="1">
    <citation type="submission" date="2023-11" db="EMBL/GenBank/DDBJ databases">
        <title>Halocaridina rubra genome assembly.</title>
        <authorList>
            <person name="Smith C."/>
        </authorList>
    </citation>
    <scope>NUCLEOTIDE SEQUENCE [LARGE SCALE GENOMIC DNA]</scope>
    <source>
        <strain evidence="2">EP-1</strain>
        <tissue evidence="2">Whole</tissue>
    </source>
</reference>
<keyword evidence="1" id="KW-0812">Transmembrane</keyword>
<dbReference type="AlphaFoldDB" id="A0AAN8ZZA5"/>
<feature type="non-terminal residue" evidence="2">
    <location>
        <position position="1"/>
    </location>
</feature>
<sequence>KRGLAHLPLFNRHKVAIFIIITRGLCSFGVAHLATWVVPLQWKRDPGIDEAINVMGAPPPSGFTILN</sequence>
<keyword evidence="1" id="KW-0472">Membrane</keyword>
<keyword evidence="3" id="KW-1185">Reference proteome</keyword>
<dbReference type="Proteomes" id="UP001381693">
    <property type="component" value="Unassembled WGS sequence"/>
</dbReference>
<name>A0AAN8ZZA5_HALRR</name>